<protein>
    <submittedName>
        <fullName evidence="2">Transmembrane protein</fullName>
    </submittedName>
</protein>
<proteinExistence type="predicted"/>
<evidence type="ECO:0000313" key="2">
    <source>
        <dbReference type="WBParaSite" id="L893_g32638.t1"/>
    </source>
</evidence>
<dbReference type="Proteomes" id="UP000095287">
    <property type="component" value="Unplaced"/>
</dbReference>
<organism evidence="1 2">
    <name type="scientific">Steinernema glaseri</name>
    <dbReference type="NCBI Taxonomy" id="37863"/>
    <lineage>
        <taxon>Eukaryota</taxon>
        <taxon>Metazoa</taxon>
        <taxon>Ecdysozoa</taxon>
        <taxon>Nematoda</taxon>
        <taxon>Chromadorea</taxon>
        <taxon>Rhabditida</taxon>
        <taxon>Tylenchina</taxon>
        <taxon>Panagrolaimomorpha</taxon>
        <taxon>Strongyloidoidea</taxon>
        <taxon>Steinernematidae</taxon>
        <taxon>Steinernema</taxon>
    </lineage>
</organism>
<keyword evidence="1" id="KW-1185">Reference proteome</keyword>
<name>A0A1I8A3H8_9BILA</name>
<accession>A0A1I8A3H8</accession>
<dbReference type="WBParaSite" id="L893_g32638.t1">
    <property type="protein sequence ID" value="L893_g32638.t1"/>
    <property type="gene ID" value="L893_g32638"/>
</dbReference>
<sequence>MFARVRLPPYALDPSFPTRSPDCRLVPHTVPLLKPSFFLSQKRHNNGRPSSLDLVNPLPMHSHFPFDNTDTFLRTPPSTLSLCNISSLYNRQNKFTSFDGQDDHSTPQYNLTSCNKRGVEGMLRCFAGIVGTAPIDPDLAATSPQPSSPWRPSALAFFSIIAVVAPFVRIQNGAHLIQLCS</sequence>
<reference evidence="2" key="1">
    <citation type="submission" date="2016-11" db="UniProtKB">
        <authorList>
            <consortium name="WormBaseParasite"/>
        </authorList>
    </citation>
    <scope>IDENTIFICATION</scope>
</reference>
<evidence type="ECO:0000313" key="1">
    <source>
        <dbReference type="Proteomes" id="UP000095287"/>
    </source>
</evidence>
<dbReference type="AlphaFoldDB" id="A0A1I8A3H8"/>